<dbReference type="SMART" id="SM00490">
    <property type="entry name" value="HELICc"/>
    <property type="match status" value="1"/>
</dbReference>
<keyword evidence="3" id="KW-0238">DNA-binding</keyword>
<dbReference type="GO" id="GO:0005524">
    <property type="term" value="F:ATP binding"/>
    <property type="evidence" value="ECO:0007669"/>
    <property type="project" value="UniProtKB-KW"/>
</dbReference>
<dbReference type="GO" id="GO:0003677">
    <property type="term" value="F:DNA binding"/>
    <property type="evidence" value="ECO:0007669"/>
    <property type="project" value="UniProtKB-KW"/>
</dbReference>
<gene>
    <name evidence="6" type="ORF">PNBC_12945</name>
</gene>
<evidence type="ECO:0000259" key="5">
    <source>
        <dbReference type="PROSITE" id="PS51194"/>
    </source>
</evidence>
<keyword evidence="2" id="KW-0067">ATP-binding</keyword>
<organism evidence="6 7">
    <name type="scientific">Paenibacillus crassostreae</name>
    <dbReference type="NCBI Taxonomy" id="1763538"/>
    <lineage>
        <taxon>Bacteria</taxon>
        <taxon>Bacillati</taxon>
        <taxon>Bacillota</taxon>
        <taxon>Bacilli</taxon>
        <taxon>Bacillales</taxon>
        <taxon>Paenibacillaceae</taxon>
        <taxon>Paenibacillus</taxon>
    </lineage>
</organism>
<dbReference type="Gene3D" id="3.40.50.300">
    <property type="entry name" value="P-loop containing nucleotide triphosphate hydrolases"/>
    <property type="match status" value="2"/>
</dbReference>
<name>A0A167D861_9BACL</name>
<evidence type="ECO:0000256" key="1">
    <source>
        <dbReference type="ARBA" id="ARBA00022741"/>
    </source>
</evidence>
<feature type="domain" description="Helicase ATP-binding" evidence="4">
    <location>
        <begin position="374"/>
        <end position="526"/>
    </location>
</feature>
<protein>
    <recommendedName>
        <fullName evidence="8">Competence protein ComF</fullName>
    </recommendedName>
</protein>
<keyword evidence="7" id="KW-1185">Reference proteome</keyword>
<dbReference type="InterPro" id="IPR014001">
    <property type="entry name" value="Helicase_ATP-bd"/>
</dbReference>
<evidence type="ECO:0000256" key="2">
    <source>
        <dbReference type="ARBA" id="ARBA00022840"/>
    </source>
</evidence>
<dbReference type="Pfam" id="PF00270">
    <property type="entry name" value="DEAD"/>
    <property type="match status" value="1"/>
</dbReference>
<reference evidence="6 7" key="1">
    <citation type="submission" date="2016-02" db="EMBL/GenBank/DDBJ databases">
        <title>Paenibacillus sp. LPB0068, isolated from Crassostrea gigas.</title>
        <authorList>
            <person name="Shin S.-K."/>
            <person name="Yi H."/>
        </authorList>
    </citation>
    <scope>NUCLEOTIDE SEQUENCE [LARGE SCALE GENOMIC DNA]</scope>
    <source>
        <strain evidence="6 7">LPB0068</strain>
    </source>
</reference>
<dbReference type="GO" id="GO:0006310">
    <property type="term" value="P:DNA recombination"/>
    <property type="evidence" value="ECO:0007669"/>
    <property type="project" value="TreeGrafter"/>
</dbReference>
<dbReference type="STRING" id="1763538.LPB68_14105"/>
<dbReference type="PANTHER" id="PTHR30580:SF1">
    <property type="entry name" value="COMF OPERON PROTEIN 1"/>
    <property type="match status" value="1"/>
</dbReference>
<dbReference type="RefSeq" id="WP_068658810.1">
    <property type="nucleotide sequence ID" value="NZ_CP017770.1"/>
</dbReference>
<dbReference type="GO" id="GO:0006270">
    <property type="term" value="P:DNA replication initiation"/>
    <property type="evidence" value="ECO:0007669"/>
    <property type="project" value="TreeGrafter"/>
</dbReference>
<dbReference type="InterPro" id="IPR027417">
    <property type="entry name" value="P-loop_NTPase"/>
</dbReference>
<dbReference type="GO" id="GO:0006302">
    <property type="term" value="P:double-strand break repair"/>
    <property type="evidence" value="ECO:0007669"/>
    <property type="project" value="TreeGrafter"/>
</dbReference>
<dbReference type="AlphaFoldDB" id="A0A167D861"/>
<sequence length="712" mass="79038">MKLSIYAIQVRGSWRIRVSLDIRVDIIWWERTVNNTSSRMVFLSEEIPLGWAMKLEQTKLTDRGMDTWQLSQWKQYIDQLLEDEIQEAATHSKSTKSYVHENHMWIWDAGSKYDASTQGEECRAQRVERVEREQQKSKLKIEMSWERLGDGIKGRPEHDGMLMQGMLNRRIAGNLGYDGMLQELRVEADVLAVSMQGRSLLKSEVDALLAEVAPNMAGGWFAAAQLAYLQGQLAFGAGVAPAASSPRRGALWLHRRHKTLRCQRCGSVALGRTACASCGSAACAYCEECLAMGRSRTCALLLRGAAHPAVRGTAGGSPTAAMGRWGLSAAQSAAAGAALRFLNAPAFAGATRQVLRSRADSAHSMNKRSTADQVQDHTMPDRFLLWAVTGAGKTEMIFPLLNSLLQVGGSVLVATPRRDVVLELAPRLAKAFPDVKLVTLYGGSKERWKPAELTLATTHQLMRFYYAFDLVIIDEIDAFPFHNDPMLAYAAQYACKPDGKFVYLSATPPRELQREAASGKVPHAKVPVRFHGHPLPVPSRLNVKTVGQCLQQQQIPEKLLRNLRQSIQRGAQCFLFVSRIHHIDPLVTLLRRVLPELHIEGTSSVDPKRAEKVLGFRDTQIRLLITTTILERGVTVPRSDVFILDANSELFDEASLIQMAGRAGRSKDDPAGRVFLASPEWTNSQRRAVSQIQGMNRIAQKGGYLTNKHMKG</sequence>
<dbReference type="SMART" id="SM00487">
    <property type="entry name" value="DEXDc"/>
    <property type="match status" value="1"/>
</dbReference>
<dbReference type="PROSITE" id="PS51192">
    <property type="entry name" value="HELICASE_ATP_BIND_1"/>
    <property type="match status" value="1"/>
</dbReference>
<evidence type="ECO:0000256" key="3">
    <source>
        <dbReference type="ARBA" id="ARBA00023125"/>
    </source>
</evidence>
<dbReference type="GO" id="GO:0043138">
    <property type="term" value="F:3'-5' DNA helicase activity"/>
    <property type="evidence" value="ECO:0007669"/>
    <property type="project" value="TreeGrafter"/>
</dbReference>
<comment type="caution">
    <text evidence="6">The sequence shown here is derived from an EMBL/GenBank/DDBJ whole genome shotgun (WGS) entry which is preliminary data.</text>
</comment>
<dbReference type="SUPFAM" id="SSF52540">
    <property type="entry name" value="P-loop containing nucleoside triphosphate hydrolases"/>
    <property type="match status" value="1"/>
</dbReference>
<evidence type="ECO:0000313" key="7">
    <source>
        <dbReference type="Proteomes" id="UP000077134"/>
    </source>
</evidence>
<proteinExistence type="predicted"/>
<dbReference type="PROSITE" id="PS51194">
    <property type="entry name" value="HELICASE_CTER"/>
    <property type="match status" value="1"/>
</dbReference>
<feature type="domain" description="Helicase C-terminal" evidence="5">
    <location>
        <begin position="554"/>
        <end position="712"/>
    </location>
</feature>
<dbReference type="PANTHER" id="PTHR30580">
    <property type="entry name" value="PRIMOSOMAL PROTEIN N"/>
    <property type="match status" value="1"/>
</dbReference>
<dbReference type="Pfam" id="PF00271">
    <property type="entry name" value="Helicase_C"/>
    <property type="match status" value="1"/>
</dbReference>
<evidence type="ECO:0000313" key="6">
    <source>
        <dbReference type="EMBL" id="OAB74054.1"/>
    </source>
</evidence>
<dbReference type="Proteomes" id="UP000077134">
    <property type="component" value="Unassembled WGS sequence"/>
</dbReference>
<evidence type="ECO:0008006" key="8">
    <source>
        <dbReference type="Google" id="ProtNLM"/>
    </source>
</evidence>
<dbReference type="InterPro" id="IPR011545">
    <property type="entry name" value="DEAD/DEAH_box_helicase_dom"/>
</dbReference>
<evidence type="ECO:0000259" key="4">
    <source>
        <dbReference type="PROSITE" id="PS51192"/>
    </source>
</evidence>
<dbReference type="EMBL" id="LSFN01000016">
    <property type="protein sequence ID" value="OAB74054.1"/>
    <property type="molecule type" value="Genomic_DNA"/>
</dbReference>
<dbReference type="KEGG" id="pcx:LPB68_14105"/>
<accession>A0A167D861</accession>
<keyword evidence="1" id="KW-0547">Nucleotide-binding</keyword>
<dbReference type="InterPro" id="IPR001650">
    <property type="entry name" value="Helicase_C-like"/>
</dbReference>